<evidence type="ECO:0000256" key="1">
    <source>
        <dbReference type="ARBA" id="ARBA00001946"/>
    </source>
</evidence>
<dbReference type="CDD" id="cd10802">
    <property type="entry name" value="YdjC_TTHB029_like"/>
    <property type="match status" value="1"/>
</dbReference>
<comment type="cofactor">
    <cofactor evidence="1">
        <name>Mg(2+)</name>
        <dbReference type="ChEBI" id="CHEBI:18420"/>
    </cofactor>
</comment>
<dbReference type="InterPro" id="IPR011330">
    <property type="entry name" value="Glyco_hydro/deAcase_b/a-brl"/>
</dbReference>
<keyword evidence="4" id="KW-0460">Magnesium</keyword>
<dbReference type="EMBL" id="QTTN01000022">
    <property type="protein sequence ID" value="REE80096.1"/>
    <property type="molecule type" value="Genomic_DNA"/>
</dbReference>
<dbReference type="AlphaFoldDB" id="A0A3D9RSI4"/>
<protein>
    <recommendedName>
        <fullName evidence="8">ChbG/HpnK family deacetylase</fullName>
    </recommendedName>
</protein>
<evidence type="ECO:0008006" key="8">
    <source>
        <dbReference type="Google" id="ProtNLM"/>
    </source>
</evidence>
<evidence type="ECO:0000256" key="4">
    <source>
        <dbReference type="ARBA" id="ARBA00022842"/>
    </source>
</evidence>
<name>A0A3D9RSI4_9BACL</name>
<keyword evidence="2" id="KW-0479">Metal-binding</keyword>
<gene>
    <name evidence="6" type="ORF">A8990_12249</name>
</gene>
<dbReference type="PANTHER" id="PTHR31609:SF1">
    <property type="entry name" value="CARBOHYDRATE DEACETYLASE"/>
    <property type="match status" value="1"/>
</dbReference>
<dbReference type="GO" id="GO:0019213">
    <property type="term" value="F:deacetylase activity"/>
    <property type="evidence" value="ECO:0007669"/>
    <property type="project" value="TreeGrafter"/>
</dbReference>
<dbReference type="SUPFAM" id="SSF88713">
    <property type="entry name" value="Glycoside hydrolase/deacetylase"/>
    <property type="match status" value="1"/>
</dbReference>
<dbReference type="RefSeq" id="WP_116190456.1">
    <property type="nucleotide sequence ID" value="NZ_QTTN01000022.1"/>
</dbReference>
<dbReference type="PANTHER" id="PTHR31609">
    <property type="entry name" value="YDJC DEACETYLASE FAMILY MEMBER"/>
    <property type="match status" value="1"/>
</dbReference>
<organism evidence="6 7">
    <name type="scientific">Paenibacillus taihuensis</name>
    <dbReference type="NCBI Taxonomy" id="1156355"/>
    <lineage>
        <taxon>Bacteria</taxon>
        <taxon>Bacillati</taxon>
        <taxon>Bacillota</taxon>
        <taxon>Bacilli</taxon>
        <taxon>Bacillales</taxon>
        <taxon>Paenibacillaceae</taxon>
        <taxon>Paenibacillus</taxon>
    </lineage>
</organism>
<proteinExistence type="predicted"/>
<keyword evidence="3" id="KW-0378">Hydrolase</keyword>
<dbReference type="Pfam" id="PF04794">
    <property type="entry name" value="YdjC"/>
    <property type="match status" value="1"/>
</dbReference>
<evidence type="ECO:0000313" key="6">
    <source>
        <dbReference type="EMBL" id="REE80096.1"/>
    </source>
</evidence>
<comment type="caution">
    <text evidence="6">The sequence shown here is derived from an EMBL/GenBank/DDBJ whole genome shotgun (WGS) entry which is preliminary data.</text>
</comment>
<keyword evidence="5" id="KW-0119">Carbohydrate metabolism</keyword>
<dbReference type="GO" id="GO:0046872">
    <property type="term" value="F:metal ion binding"/>
    <property type="evidence" value="ECO:0007669"/>
    <property type="project" value="UniProtKB-KW"/>
</dbReference>
<reference evidence="6 7" key="1">
    <citation type="submission" date="2018-08" db="EMBL/GenBank/DDBJ databases">
        <title>Genomic Encyclopedia of Type Strains, Phase III (KMG-III): the genomes of soil and plant-associated and newly described type strains.</title>
        <authorList>
            <person name="Whitman W."/>
        </authorList>
    </citation>
    <scope>NUCLEOTIDE SEQUENCE [LARGE SCALE GENOMIC DNA]</scope>
    <source>
        <strain evidence="6 7">CGMCC 1.10966</strain>
    </source>
</reference>
<evidence type="ECO:0000256" key="2">
    <source>
        <dbReference type="ARBA" id="ARBA00022723"/>
    </source>
</evidence>
<dbReference type="InterPro" id="IPR006879">
    <property type="entry name" value="YdjC-like"/>
</dbReference>
<dbReference type="GO" id="GO:0005975">
    <property type="term" value="P:carbohydrate metabolic process"/>
    <property type="evidence" value="ECO:0007669"/>
    <property type="project" value="InterPro"/>
</dbReference>
<evidence type="ECO:0000313" key="7">
    <source>
        <dbReference type="Proteomes" id="UP000256304"/>
    </source>
</evidence>
<evidence type="ECO:0000256" key="5">
    <source>
        <dbReference type="ARBA" id="ARBA00023277"/>
    </source>
</evidence>
<dbReference type="Proteomes" id="UP000256304">
    <property type="component" value="Unassembled WGS sequence"/>
</dbReference>
<dbReference type="Gene3D" id="3.20.20.370">
    <property type="entry name" value="Glycoside hydrolase/deacetylase"/>
    <property type="match status" value="1"/>
</dbReference>
<dbReference type="OrthoDB" id="9774177at2"/>
<dbReference type="GO" id="GO:0016787">
    <property type="term" value="F:hydrolase activity"/>
    <property type="evidence" value="ECO:0007669"/>
    <property type="project" value="UniProtKB-KW"/>
</dbReference>
<sequence>MKSTAERLGYGPNERVLIINADDFGLCHSTNKGIQLLLENRVVSSASLMMPCGWAREAALWCARHSQLDVGVHLATTSEWDLMKWGPVYRGGSTQSLVTSEGYFHKDVKTFERRADGQQVKQEMIAQIEMALQLGVNVSHADNHMGSLYGLQTGRDFLKDVFDVCAGFGLPFRLPRFLLLESGDPAPPELAAQALKFAEEADKRGVVVLDYLVALPFHTPTPNETYAQFKAQMISLIQRLRPGVTELFIHPSLVTDELSAFHSEPLRRGMEMEIFRDPEVLEAMRAENIIRIGWRDLRHYQRRKG</sequence>
<accession>A0A3D9RSI4</accession>
<keyword evidence="7" id="KW-1185">Reference proteome</keyword>
<evidence type="ECO:0000256" key="3">
    <source>
        <dbReference type="ARBA" id="ARBA00022801"/>
    </source>
</evidence>